<dbReference type="AlphaFoldDB" id="A0A0U1P2U8"/>
<gene>
    <name evidence="2" type="primary">yyaP_4</name>
    <name evidence="2" type="ORF">BN000_04639</name>
</gene>
<organism evidence="2 3">
    <name type="scientific">Neobacillus massiliamazoniensis</name>
    <dbReference type="NCBI Taxonomy" id="1499688"/>
    <lineage>
        <taxon>Bacteria</taxon>
        <taxon>Bacillati</taxon>
        <taxon>Bacillota</taxon>
        <taxon>Bacilli</taxon>
        <taxon>Bacillales</taxon>
        <taxon>Bacillaceae</taxon>
        <taxon>Neobacillus</taxon>
    </lineage>
</organism>
<dbReference type="InterPro" id="IPR024072">
    <property type="entry name" value="DHFR-like_dom_sf"/>
</dbReference>
<accession>A0A0U1P2U8</accession>
<dbReference type="InterPro" id="IPR002734">
    <property type="entry name" value="RibDG_C"/>
</dbReference>
<dbReference type="Pfam" id="PF01872">
    <property type="entry name" value="RibD_C"/>
    <property type="match status" value="1"/>
</dbReference>
<proteinExistence type="predicted"/>
<dbReference type="PANTHER" id="PTHR38011:SF11">
    <property type="entry name" value="2,5-DIAMINO-6-RIBOSYLAMINO-4(3H)-PYRIMIDINONE 5'-PHOSPHATE REDUCTASE"/>
    <property type="match status" value="1"/>
</dbReference>
<protein>
    <submittedName>
        <fullName evidence="2">Oxidoreductase</fullName>
    </submittedName>
</protein>
<name>A0A0U1P2U8_9BACI</name>
<sequence>MRKVILFMHASLDGFVAGPKGEMDWIIYDEELQNYAKEVHNNVDTVLYGRVTYQMMAGFWSNLPENLLDSNYHVEHAHWLENATKIAFSKSLDRVEWKNSRLVKENIAEEISTLKQQSGKDMIIIGSASFAHSLMKLGLIDEYRINVNPIVLGGGIPLFKDVADRIHLKLEKANTFNSGVVGLAYKTVIKE</sequence>
<reference evidence="3" key="1">
    <citation type="submission" date="2015-05" db="EMBL/GenBank/DDBJ databases">
        <authorList>
            <person name="Urmite Genomes"/>
        </authorList>
    </citation>
    <scope>NUCLEOTIDE SEQUENCE [LARGE SCALE GENOMIC DNA]</scope>
    <source>
        <strain evidence="3">LF1</strain>
    </source>
</reference>
<dbReference type="GO" id="GO:0009231">
    <property type="term" value="P:riboflavin biosynthetic process"/>
    <property type="evidence" value="ECO:0007669"/>
    <property type="project" value="InterPro"/>
</dbReference>
<evidence type="ECO:0000313" key="2">
    <source>
        <dbReference type="EMBL" id="CRK84596.1"/>
    </source>
</evidence>
<dbReference type="Proteomes" id="UP000199087">
    <property type="component" value="Unassembled WGS sequence"/>
</dbReference>
<dbReference type="SUPFAM" id="SSF53597">
    <property type="entry name" value="Dihydrofolate reductase-like"/>
    <property type="match status" value="1"/>
</dbReference>
<dbReference type="RefSeq" id="WP_090638683.1">
    <property type="nucleotide sequence ID" value="NZ_CVRB01000005.1"/>
</dbReference>
<evidence type="ECO:0000259" key="1">
    <source>
        <dbReference type="Pfam" id="PF01872"/>
    </source>
</evidence>
<dbReference type="OrthoDB" id="195113at2"/>
<dbReference type="InterPro" id="IPR050765">
    <property type="entry name" value="Riboflavin_Biosynth_HTPR"/>
</dbReference>
<evidence type="ECO:0000313" key="3">
    <source>
        <dbReference type="Proteomes" id="UP000199087"/>
    </source>
</evidence>
<dbReference type="Gene3D" id="3.40.430.10">
    <property type="entry name" value="Dihydrofolate Reductase, subunit A"/>
    <property type="match status" value="1"/>
</dbReference>
<keyword evidence="3" id="KW-1185">Reference proteome</keyword>
<dbReference type="STRING" id="1499688.BN000_04639"/>
<feature type="domain" description="Bacterial bifunctional deaminase-reductase C-terminal" evidence="1">
    <location>
        <begin position="2"/>
        <end position="181"/>
    </location>
</feature>
<dbReference type="PANTHER" id="PTHR38011">
    <property type="entry name" value="DIHYDROFOLATE REDUCTASE FAMILY PROTEIN (AFU_ORTHOLOGUE AFUA_8G06820)"/>
    <property type="match status" value="1"/>
</dbReference>
<dbReference type="GO" id="GO:0008703">
    <property type="term" value="F:5-amino-6-(5-phosphoribosylamino)uracil reductase activity"/>
    <property type="evidence" value="ECO:0007669"/>
    <property type="project" value="InterPro"/>
</dbReference>
<dbReference type="EMBL" id="CVRB01000005">
    <property type="protein sequence ID" value="CRK84596.1"/>
    <property type="molecule type" value="Genomic_DNA"/>
</dbReference>